<dbReference type="PANTHER" id="PTHR46535">
    <property type="entry name" value="NEDD4-BINDING PROTEIN 2"/>
    <property type="match status" value="1"/>
</dbReference>
<feature type="region of interest" description="Disordered" evidence="1">
    <location>
        <begin position="193"/>
        <end position="221"/>
    </location>
</feature>
<sequence length="644" mass="70567">MSNKLFDVLQSEYCPPLDTSLLAALIADLQPDNNDEISPSPHQVAALWATLKELASQATEQYESELRDELDSAHLSSQCFSTDESCSSPGFYGETAESLTSESSVLSNQSFSSPLGFLQAALPHIPPSKLRRALSEAGSTDVSDVDMESIMENILTNEYIRELEERGLDGLDDEDPSHLISDDAIWHRVEPRKKVASPSTNGNVTKKKNIRNKSKTVPLVDIRQRQHIPSPARESLSTPVPDMWTQLSSISEHLATLLPPNPPNFFQSYFHSPKHTSPVKAVRAALSDIAERIKKPKSPTPSPHSGDTLVLFNLLDVICESPTYARLNPPQRSNVYSDVQLALSATQGRGDNSLDIVWLLLELELDGQTGSLAMGVYHLPQPPLSPSSPSAGLSSPVSPSKSPIRVTNAMSQSPPITKWIPHSPTKAAISNAPDWQTVASRKPPPDNRRRSLSLCIPSYGDHPSGGTAKVRGAGNGFGKGGKGDVGELTSGRRNMRRHLTESWMKENELLREASRAWRSGNAKSRGGEIAQYFAERARETRERAKREALDEARHMVETKRYKSTDSNTLDIHGTNVWEATTIVKEVLQREGCTPSKPLRIITGRGNHSANRVGVLKPAVKNALVRDGWNVSIWEGGLVVRGRGV</sequence>
<dbReference type="GO" id="GO:0005634">
    <property type="term" value="C:nucleus"/>
    <property type="evidence" value="ECO:0007669"/>
    <property type="project" value="TreeGrafter"/>
</dbReference>
<keyword evidence="4" id="KW-1185">Reference proteome</keyword>
<name>A0A0C3P7Q6_PISTI</name>
<evidence type="ECO:0000313" key="3">
    <source>
        <dbReference type="EMBL" id="KIO03474.1"/>
    </source>
</evidence>
<reference evidence="4" key="2">
    <citation type="submission" date="2015-01" db="EMBL/GenBank/DDBJ databases">
        <title>Evolutionary Origins and Diversification of the Mycorrhizal Mutualists.</title>
        <authorList>
            <consortium name="DOE Joint Genome Institute"/>
            <consortium name="Mycorrhizal Genomics Consortium"/>
            <person name="Kohler A."/>
            <person name="Kuo A."/>
            <person name="Nagy L.G."/>
            <person name="Floudas D."/>
            <person name="Copeland A."/>
            <person name="Barry K.W."/>
            <person name="Cichocki N."/>
            <person name="Veneault-Fourrey C."/>
            <person name="LaButti K."/>
            <person name="Lindquist E.A."/>
            <person name="Lipzen A."/>
            <person name="Lundell T."/>
            <person name="Morin E."/>
            <person name="Murat C."/>
            <person name="Riley R."/>
            <person name="Ohm R."/>
            <person name="Sun H."/>
            <person name="Tunlid A."/>
            <person name="Henrissat B."/>
            <person name="Grigoriev I.V."/>
            <person name="Hibbett D.S."/>
            <person name="Martin F."/>
        </authorList>
    </citation>
    <scope>NUCLEOTIDE SEQUENCE [LARGE SCALE GENOMIC DNA]</scope>
    <source>
        <strain evidence="4">Marx 270</strain>
    </source>
</reference>
<dbReference type="Pfam" id="PF01713">
    <property type="entry name" value="Smr"/>
    <property type="match status" value="1"/>
</dbReference>
<dbReference type="SUPFAM" id="SSF160443">
    <property type="entry name" value="SMR domain-like"/>
    <property type="match status" value="1"/>
</dbReference>
<dbReference type="InParanoid" id="A0A0C3P7Q6"/>
<dbReference type="InterPro" id="IPR002625">
    <property type="entry name" value="Smr_dom"/>
</dbReference>
<protein>
    <recommendedName>
        <fullName evidence="2">Smr domain-containing protein</fullName>
    </recommendedName>
</protein>
<reference evidence="3 4" key="1">
    <citation type="submission" date="2014-04" db="EMBL/GenBank/DDBJ databases">
        <authorList>
            <consortium name="DOE Joint Genome Institute"/>
            <person name="Kuo A."/>
            <person name="Kohler A."/>
            <person name="Costa M.D."/>
            <person name="Nagy L.G."/>
            <person name="Floudas D."/>
            <person name="Copeland A."/>
            <person name="Barry K.W."/>
            <person name="Cichocki N."/>
            <person name="Veneault-Fourrey C."/>
            <person name="LaButti K."/>
            <person name="Lindquist E.A."/>
            <person name="Lipzen A."/>
            <person name="Lundell T."/>
            <person name="Morin E."/>
            <person name="Murat C."/>
            <person name="Sun H."/>
            <person name="Tunlid A."/>
            <person name="Henrissat B."/>
            <person name="Grigoriev I.V."/>
            <person name="Hibbett D.S."/>
            <person name="Martin F."/>
            <person name="Nordberg H.P."/>
            <person name="Cantor M.N."/>
            <person name="Hua S.X."/>
        </authorList>
    </citation>
    <scope>NUCLEOTIDE SEQUENCE [LARGE SCALE GENOMIC DNA]</scope>
    <source>
        <strain evidence="3 4">Marx 270</strain>
    </source>
</reference>
<feature type="domain" description="Smr" evidence="2">
    <location>
        <begin position="569"/>
        <end position="642"/>
    </location>
</feature>
<dbReference type="Gene3D" id="3.30.1370.110">
    <property type="match status" value="1"/>
</dbReference>
<dbReference type="PANTHER" id="PTHR46535:SF1">
    <property type="entry name" value="NEDD4-BINDING PROTEIN 2"/>
    <property type="match status" value="1"/>
</dbReference>
<evidence type="ECO:0000259" key="2">
    <source>
        <dbReference type="PROSITE" id="PS50828"/>
    </source>
</evidence>
<dbReference type="HOGENOM" id="CLU_011634_0_0_1"/>
<dbReference type="STRING" id="870435.A0A0C3P7Q6"/>
<dbReference type="SMART" id="SM00463">
    <property type="entry name" value="SMR"/>
    <property type="match status" value="1"/>
</dbReference>
<dbReference type="OrthoDB" id="3231855at2759"/>
<feature type="region of interest" description="Disordered" evidence="1">
    <location>
        <begin position="383"/>
        <end position="418"/>
    </location>
</feature>
<dbReference type="Proteomes" id="UP000054217">
    <property type="component" value="Unassembled WGS sequence"/>
</dbReference>
<feature type="region of interest" description="Disordered" evidence="1">
    <location>
        <begin position="471"/>
        <end position="492"/>
    </location>
</feature>
<evidence type="ECO:0000256" key="1">
    <source>
        <dbReference type="SAM" id="MobiDB-lite"/>
    </source>
</evidence>
<proteinExistence type="predicted"/>
<dbReference type="AlphaFoldDB" id="A0A0C3P7Q6"/>
<dbReference type="InterPro" id="IPR036063">
    <property type="entry name" value="Smr_dom_sf"/>
</dbReference>
<organism evidence="3 4">
    <name type="scientific">Pisolithus tinctorius Marx 270</name>
    <dbReference type="NCBI Taxonomy" id="870435"/>
    <lineage>
        <taxon>Eukaryota</taxon>
        <taxon>Fungi</taxon>
        <taxon>Dikarya</taxon>
        <taxon>Basidiomycota</taxon>
        <taxon>Agaricomycotina</taxon>
        <taxon>Agaricomycetes</taxon>
        <taxon>Agaricomycetidae</taxon>
        <taxon>Boletales</taxon>
        <taxon>Sclerodermatineae</taxon>
        <taxon>Pisolithaceae</taxon>
        <taxon>Pisolithus</taxon>
    </lineage>
</organism>
<feature type="compositionally biased region" description="Basic residues" evidence="1">
    <location>
        <begin position="205"/>
        <end position="214"/>
    </location>
</feature>
<dbReference type="PROSITE" id="PS50828">
    <property type="entry name" value="SMR"/>
    <property type="match status" value="1"/>
</dbReference>
<dbReference type="GO" id="GO:0004519">
    <property type="term" value="F:endonuclease activity"/>
    <property type="evidence" value="ECO:0007669"/>
    <property type="project" value="TreeGrafter"/>
</dbReference>
<accession>A0A0C3P7Q6</accession>
<feature type="compositionally biased region" description="Low complexity" evidence="1">
    <location>
        <begin position="387"/>
        <end position="403"/>
    </location>
</feature>
<gene>
    <name evidence="3" type="ORF">M404DRAFT_1001383</name>
</gene>
<evidence type="ECO:0000313" key="4">
    <source>
        <dbReference type="Proteomes" id="UP000054217"/>
    </source>
</evidence>
<dbReference type="InterPro" id="IPR052772">
    <property type="entry name" value="Endo/PolyKinase_Domain-Protein"/>
</dbReference>
<dbReference type="EMBL" id="KN831976">
    <property type="protein sequence ID" value="KIO03474.1"/>
    <property type="molecule type" value="Genomic_DNA"/>
</dbReference>